<gene>
    <name evidence="3" type="ORF">WMY93_023632</name>
</gene>
<evidence type="ECO:0000313" key="3">
    <source>
        <dbReference type="EMBL" id="KAK7891669.1"/>
    </source>
</evidence>
<evidence type="ECO:0000256" key="1">
    <source>
        <dbReference type="ARBA" id="ARBA00004370"/>
    </source>
</evidence>
<sequence length="124" mass="13924">MVPSSGLHLKVYGNGSEDFRVLTHHNRGNRPRLATLTSKPVTVIVAPQRWPSAELTGRQHRLCNHESGPSRFQSPAYELLHPEPQKSPVSVGRDSGDIIITRRLDRETEPMVELTVKIQDKRGV</sequence>
<dbReference type="SUPFAM" id="SSF49313">
    <property type="entry name" value="Cadherin-like"/>
    <property type="match status" value="1"/>
</dbReference>
<name>A0AAW0NH52_9GOBI</name>
<comment type="subcellular location">
    <subcellularLocation>
        <location evidence="1">Membrane</location>
    </subcellularLocation>
</comment>
<dbReference type="CDD" id="cd11304">
    <property type="entry name" value="Cadherin_repeat"/>
    <property type="match status" value="1"/>
</dbReference>
<dbReference type="AlphaFoldDB" id="A0AAW0NH52"/>
<dbReference type="InterPro" id="IPR015919">
    <property type="entry name" value="Cadherin-like_sf"/>
</dbReference>
<comment type="caution">
    <text evidence="3">The sequence shown here is derived from an EMBL/GenBank/DDBJ whole genome shotgun (WGS) entry which is preliminary data.</text>
</comment>
<proteinExistence type="predicted"/>
<organism evidence="3 4">
    <name type="scientific">Mugilogobius chulae</name>
    <name type="common">yellowstripe goby</name>
    <dbReference type="NCBI Taxonomy" id="88201"/>
    <lineage>
        <taxon>Eukaryota</taxon>
        <taxon>Metazoa</taxon>
        <taxon>Chordata</taxon>
        <taxon>Craniata</taxon>
        <taxon>Vertebrata</taxon>
        <taxon>Euteleostomi</taxon>
        <taxon>Actinopterygii</taxon>
        <taxon>Neopterygii</taxon>
        <taxon>Teleostei</taxon>
        <taxon>Neoteleostei</taxon>
        <taxon>Acanthomorphata</taxon>
        <taxon>Gobiaria</taxon>
        <taxon>Gobiiformes</taxon>
        <taxon>Gobioidei</taxon>
        <taxon>Gobiidae</taxon>
        <taxon>Gobionellinae</taxon>
        <taxon>Mugilogobius</taxon>
    </lineage>
</organism>
<dbReference type="EMBL" id="JBBPFD010000017">
    <property type="protein sequence ID" value="KAK7891669.1"/>
    <property type="molecule type" value="Genomic_DNA"/>
</dbReference>
<accession>A0AAW0NH52</accession>
<evidence type="ECO:0000313" key="4">
    <source>
        <dbReference type="Proteomes" id="UP001460270"/>
    </source>
</evidence>
<dbReference type="Proteomes" id="UP001460270">
    <property type="component" value="Unassembled WGS sequence"/>
</dbReference>
<keyword evidence="2" id="KW-0472">Membrane</keyword>
<keyword evidence="4" id="KW-1185">Reference proteome</keyword>
<evidence type="ECO:0000256" key="2">
    <source>
        <dbReference type="ARBA" id="ARBA00023136"/>
    </source>
</evidence>
<dbReference type="GO" id="GO:0005509">
    <property type="term" value="F:calcium ion binding"/>
    <property type="evidence" value="ECO:0007669"/>
    <property type="project" value="InterPro"/>
</dbReference>
<protein>
    <submittedName>
        <fullName evidence="3">Uncharacterized protein</fullName>
    </submittedName>
</protein>
<reference evidence="4" key="1">
    <citation type="submission" date="2024-04" db="EMBL/GenBank/DDBJ databases">
        <title>Salinicola lusitanus LLJ914,a marine bacterium isolated from the Okinawa Trough.</title>
        <authorList>
            <person name="Li J."/>
        </authorList>
    </citation>
    <scope>NUCLEOTIDE SEQUENCE [LARGE SCALE GENOMIC DNA]</scope>
</reference>
<dbReference type="GO" id="GO:0016020">
    <property type="term" value="C:membrane"/>
    <property type="evidence" value="ECO:0007669"/>
    <property type="project" value="UniProtKB-SubCell"/>
</dbReference>
<dbReference type="Gene3D" id="2.60.40.60">
    <property type="entry name" value="Cadherins"/>
    <property type="match status" value="1"/>
</dbReference>